<dbReference type="InterPro" id="IPR031939">
    <property type="entry name" value="Adhesin_E-like"/>
</dbReference>
<dbReference type="AlphaFoldDB" id="D8PGB2"/>
<dbReference type="HOGENOM" id="CLU_150501_0_0_0"/>
<feature type="chain" id="PRO_5003119921" description="Surface-adhesin protein E-like domain-containing protein" evidence="2">
    <location>
        <begin position="22"/>
        <end position="130"/>
    </location>
</feature>
<gene>
    <name evidence="4" type="ORF">NIDE2593</name>
</gene>
<keyword evidence="5" id="KW-1185">Reference proteome</keyword>
<sequence>MLKYMVPVMFSTLLFCNAAWAEWILVGGTHKYDGYVDVATVGPTGKTVTLWTLKDFKVDRQIPQGTYRSVRIKKQIDCLAHKSRPLQTKYYATQMGKGRPLQSGKGTREWSRVTPGSDGEAELKIACKNV</sequence>
<feature type="region of interest" description="Disordered" evidence="1">
    <location>
        <begin position="97"/>
        <end position="117"/>
    </location>
</feature>
<evidence type="ECO:0000259" key="3">
    <source>
        <dbReference type="Pfam" id="PF16747"/>
    </source>
</evidence>
<dbReference type="OrthoDB" id="9800142at2"/>
<dbReference type="InterPro" id="IPR043088">
    <property type="entry name" value="Adhesin_E"/>
</dbReference>
<dbReference type="Proteomes" id="UP000001660">
    <property type="component" value="Chromosome"/>
</dbReference>
<evidence type="ECO:0000313" key="4">
    <source>
        <dbReference type="EMBL" id="CBK42299.1"/>
    </source>
</evidence>
<dbReference type="STRING" id="330214.NIDE2593"/>
<protein>
    <recommendedName>
        <fullName evidence="3">Surface-adhesin protein E-like domain-containing protein</fullName>
    </recommendedName>
</protein>
<dbReference type="eggNOG" id="ENOG502ZDZV">
    <property type="taxonomic scope" value="Bacteria"/>
</dbReference>
<dbReference type="EMBL" id="FP929003">
    <property type="protein sequence ID" value="CBK42299.1"/>
    <property type="molecule type" value="Genomic_DNA"/>
</dbReference>
<evidence type="ECO:0000256" key="2">
    <source>
        <dbReference type="SAM" id="SignalP"/>
    </source>
</evidence>
<dbReference type="Pfam" id="PF16747">
    <property type="entry name" value="Adhesin_E"/>
    <property type="match status" value="1"/>
</dbReference>
<organism evidence="4 5">
    <name type="scientific">Nitrospira defluvii</name>
    <dbReference type="NCBI Taxonomy" id="330214"/>
    <lineage>
        <taxon>Bacteria</taxon>
        <taxon>Pseudomonadati</taxon>
        <taxon>Nitrospirota</taxon>
        <taxon>Nitrospiria</taxon>
        <taxon>Nitrospirales</taxon>
        <taxon>Nitrospiraceae</taxon>
        <taxon>Nitrospira</taxon>
    </lineage>
</organism>
<evidence type="ECO:0000256" key="1">
    <source>
        <dbReference type="SAM" id="MobiDB-lite"/>
    </source>
</evidence>
<keyword evidence="2" id="KW-0732">Signal</keyword>
<name>D8PGB2_9BACT</name>
<evidence type="ECO:0000313" key="5">
    <source>
        <dbReference type="Proteomes" id="UP000001660"/>
    </source>
</evidence>
<dbReference type="Gene3D" id="2.40.128.710">
    <property type="entry name" value="Surface-adhesin protein E"/>
    <property type="match status" value="1"/>
</dbReference>
<accession>D8PGB2</accession>
<feature type="signal peptide" evidence="2">
    <location>
        <begin position="1"/>
        <end position="21"/>
    </location>
</feature>
<feature type="domain" description="Surface-adhesin protein E-like" evidence="3">
    <location>
        <begin position="23"/>
        <end position="128"/>
    </location>
</feature>
<reference evidence="4 5" key="1">
    <citation type="journal article" date="2010" name="Proc. Natl. Acad. Sci. U.S.A.">
        <title>A Nitrospira metagenome illuminates the physiology and evolution of globally important nitrite-oxidizing bacteria.</title>
        <authorList>
            <person name="Lucker S."/>
            <person name="Wagner M."/>
            <person name="Maixner F."/>
            <person name="Pelletier E."/>
            <person name="Koch H."/>
            <person name="Vacherie B."/>
            <person name="Rattei T."/>
            <person name="Sinninghe Damste J."/>
            <person name="Spieck E."/>
            <person name="Le Paslier D."/>
            <person name="Daims H."/>
        </authorList>
    </citation>
    <scope>NUCLEOTIDE SEQUENCE [LARGE SCALE GENOMIC DNA]</scope>
</reference>
<dbReference type="KEGG" id="nde:NIDE2593"/>
<proteinExistence type="predicted"/>